<dbReference type="EMBL" id="SLVJ01000012">
    <property type="protein sequence ID" value="TCM66574.1"/>
    <property type="molecule type" value="Genomic_DNA"/>
</dbReference>
<accession>A0A4R1XQP3</accession>
<dbReference type="PANTHER" id="PTHR35370">
    <property type="entry name" value="CYTOPLASMIC PROTEIN-RELATED-RELATED"/>
    <property type="match status" value="1"/>
</dbReference>
<comment type="caution">
    <text evidence="1">The sequence shown here is derived from an EMBL/GenBank/DDBJ whole genome shotgun (WGS) entry which is preliminary data.</text>
</comment>
<evidence type="ECO:0000313" key="1">
    <source>
        <dbReference type="EMBL" id="TCM66574.1"/>
    </source>
</evidence>
<name>A0A4R1XQP3_ACICA</name>
<organism evidence="1 2">
    <name type="scientific">Acinetobacter calcoaceticus</name>
    <dbReference type="NCBI Taxonomy" id="471"/>
    <lineage>
        <taxon>Bacteria</taxon>
        <taxon>Pseudomonadati</taxon>
        <taxon>Pseudomonadota</taxon>
        <taxon>Gammaproteobacteria</taxon>
        <taxon>Moraxellales</taxon>
        <taxon>Moraxellaceae</taxon>
        <taxon>Acinetobacter</taxon>
        <taxon>Acinetobacter calcoaceticus/baumannii complex</taxon>
    </lineage>
</organism>
<dbReference type="NCBIfam" id="TIGR03359">
    <property type="entry name" value="VI_chp_6"/>
    <property type="match status" value="1"/>
</dbReference>
<keyword evidence="2" id="KW-1185">Reference proteome</keyword>
<reference evidence="1 2" key="1">
    <citation type="submission" date="2019-03" db="EMBL/GenBank/DDBJ databases">
        <title>Genomic analyses of the natural microbiome of Caenorhabditis elegans.</title>
        <authorList>
            <person name="Samuel B."/>
        </authorList>
    </citation>
    <scope>NUCLEOTIDE SEQUENCE [LARGE SCALE GENOMIC DNA]</scope>
    <source>
        <strain evidence="1 2">JUb89</strain>
    </source>
</reference>
<dbReference type="PIRSF" id="PIRSF028304">
    <property type="entry name" value="UCP028304"/>
    <property type="match status" value="1"/>
</dbReference>
<dbReference type="InterPro" id="IPR010272">
    <property type="entry name" value="T6SS_TssF"/>
</dbReference>
<protein>
    <submittedName>
        <fullName evidence="1">Type VI secretion system protein ImpG</fullName>
    </submittedName>
</protein>
<sequence>MEQLLPYYEKQLQEFGQQSRAFAQKYPKIAQRLSLNQEQIDDPHIERLIQSFALIAARIDKKLADSYDIFTHAIFEVMFPQYLKHFPSCTVLSFEDINRQKQLLEAQVIPRKTALKSRSFKGVQCEFNSSLDVRLLPIQLTGLYFKTNPSTHMHLNQNATLSLKFDIFNQTAIYLSAEKLPIYLDAISNFPLQVLDSIFKSETTFSVHVAQHHIEISNPFELLGFSENESLLPIDHHTHHAYRLLLEYFCFPDRFNYLNLNLDFLKQFNAAQFNLTQDSFELKIHLKLNLNDQAVIRNYSELNVANFKLFTTPAVNLFEKNAEPQKIDHKQLEYPLITDAHHPEYYQLYSILNMNMVREKTNQDQVSYPVHPFFAMSHYHGDKVQFFYALNAKLYQNTQAETGYSIISKALKPDQISSDFISTQLLCSNRELPHEALKQSNNILTLNDSSMARRALVLKRPTAVFNFQHHQKEQWRIISHLSLNTLALMKGDALSHVKELLELYNLPKSKEKHLIIDSIKQIEFDLTHKLFEAQPFPMFVRGVSVRVYIDSQIFRGHSLYIFSQLLSHIFNLKVQMNSFVDLTIFDAAQQQEIYRCIHNIGGKKLL</sequence>
<dbReference type="Proteomes" id="UP000294963">
    <property type="component" value="Unassembled WGS sequence"/>
</dbReference>
<proteinExistence type="predicted"/>
<dbReference type="AlphaFoldDB" id="A0A4R1XQP3"/>
<dbReference type="Pfam" id="PF05947">
    <property type="entry name" value="T6SS_TssF"/>
    <property type="match status" value="1"/>
</dbReference>
<gene>
    <name evidence="1" type="ORF">EC844_11216</name>
</gene>
<dbReference type="PANTHER" id="PTHR35370:SF1">
    <property type="entry name" value="TYPE VI SECRETION SYSTEM COMPONENT TSSF1"/>
    <property type="match status" value="1"/>
</dbReference>
<evidence type="ECO:0000313" key="2">
    <source>
        <dbReference type="Proteomes" id="UP000294963"/>
    </source>
</evidence>